<reference evidence="1 2" key="1">
    <citation type="submission" date="2015-07" db="EMBL/GenBank/DDBJ databases">
        <title>Genome sequencing project for genomic taxonomy and phylogenomics of Bacillus-like bacteria.</title>
        <authorList>
            <person name="Liu B."/>
            <person name="Wang J."/>
            <person name="Zhu Y."/>
            <person name="Liu G."/>
            <person name="Chen Q."/>
            <person name="Chen Z."/>
            <person name="Che J."/>
            <person name="Ge C."/>
            <person name="Shi H."/>
            <person name="Pan Z."/>
            <person name="Liu X."/>
        </authorList>
    </citation>
    <scope>NUCLEOTIDE SEQUENCE [LARGE SCALE GENOMIC DNA]</scope>
    <source>
        <strain evidence="1 2">DSM 54</strain>
    </source>
</reference>
<dbReference type="SUPFAM" id="SSF53756">
    <property type="entry name" value="UDP-Glycosyltransferase/glycogen phosphorylase"/>
    <property type="match status" value="1"/>
</dbReference>
<evidence type="ECO:0008006" key="3">
    <source>
        <dbReference type="Google" id="ProtNLM"/>
    </source>
</evidence>
<accession>A0A0N0CX00</accession>
<dbReference type="AlphaFoldDB" id="A0A0N0CX00"/>
<protein>
    <recommendedName>
        <fullName evidence="3">Glycosyl transferase family 1 domain-containing protein</fullName>
    </recommendedName>
</protein>
<dbReference type="PATRIC" id="fig|33935.3.peg.2888"/>
<gene>
    <name evidence="1" type="ORF">ADM90_00255</name>
</gene>
<sequence length="367" mass="42772">MIILIRSNDANPDPRLQKYINYLEKTQQSYKVIAWNRGEDILEKENYIYFNYPAAFGLGMKNIPKKIMWFQFIRRQLWKNRKQYQTIHACDLDTAIPAFFMKSVLKKSMIFDVFDWVSSENSKGFLGKVILTIENRIFKKCDFTIICEEYRINQVREDSRRRSAVLPNIPDIHLQRDGIVEKKIAVQRQHFEKIISYVGVFDSNRGIEHLLQVVAESPDICLNIAGFGLLESEVKCYAERYENIVYWGKVDYNIGLNIMSYSDMIVAFYYLSNPVHSFAAPNKYYEGLFLGKALLTNEGTLLAEKVTAANTGYVIAEGAASLEHFLNLPLETQHIELKNINSKKLWDDVYQSYTANFMENEYQKMLN</sequence>
<keyword evidence="2" id="KW-1185">Reference proteome</keyword>
<dbReference type="OrthoDB" id="2052976at2"/>
<evidence type="ECO:0000313" key="1">
    <source>
        <dbReference type="EMBL" id="KOY83881.1"/>
    </source>
</evidence>
<name>A0A0N0CX00_9BACI</name>
<dbReference type="Gene3D" id="3.40.50.2000">
    <property type="entry name" value="Glycogen Phosphorylase B"/>
    <property type="match status" value="2"/>
</dbReference>
<comment type="caution">
    <text evidence="1">The sequence shown here is derived from an EMBL/GenBank/DDBJ whole genome shotgun (WGS) entry which is preliminary data.</text>
</comment>
<dbReference type="Proteomes" id="UP000037977">
    <property type="component" value="Unassembled WGS sequence"/>
</dbReference>
<organism evidence="1 2">
    <name type="scientific">Lysinibacillus macroides</name>
    <dbReference type="NCBI Taxonomy" id="33935"/>
    <lineage>
        <taxon>Bacteria</taxon>
        <taxon>Bacillati</taxon>
        <taxon>Bacillota</taxon>
        <taxon>Bacilli</taxon>
        <taxon>Bacillales</taxon>
        <taxon>Bacillaceae</taxon>
        <taxon>Lysinibacillus</taxon>
    </lineage>
</organism>
<evidence type="ECO:0000313" key="2">
    <source>
        <dbReference type="Proteomes" id="UP000037977"/>
    </source>
</evidence>
<dbReference type="EMBL" id="LGCI01000002">
    <property type="protein sequence ID" value="KOY83881.1"/>
    <property type="molecule type" value="Genomic_DNA"/>
</dbReference>
<dbReference type="RefSeq" id="WP_053993075.1">
    <property type="nucleotide sequence ID" value="NZ_CP065643.1"/>
</dbReference>
<proteinExistence type="predicted"/>
<dbReference type="STRING" id="33935.ADM90_00255"/>